<name>A0ACC3CFR2_PYRYE</name>
<protein>
    <submittedName>
        <fullName evidence="1">Uncharacterized protein</fullName>
    </submittedName>
</protein>
<evidence type="ECO:0000313" key="2">
    <source>
        <dbReference type="Proteomes" id="UP000798662"/>
    </source>
</evidence>
<organism evidence="1 2">
    <name type="scientific">Pyropia yezoensis</name>
    <name type="common">Susabi-nori</name>
    <name type="synonym">Porphyra yezoensis</name>
    <dbReference type="NCBI Taxonomy" id="2788"/>
    <lineage>
        <taxon>Eukaryota</taxon>
        <taxon>Rhodophyta</taxon>
        <taxon>Bangiophyceae</taxon>
        <taxon>Bangiales</taxon>
        <taxon>Bangiaceae</taxon>
        <taxon>Pyropia</taxon>
    </lineage>
</organism>
<dbReference type="Proteomes" id="UP000798662">
    <property type="component" value="Chromosome 3"/>
</dbReference>
<gene>
    <name evidence="1" type="ORF">I4F81_011309</name>
</gene>
<keyword evidence="2" id="KW-1185">Reference proteome</keyword>
<dbReference type="EMBL" id="CM020620">
    <property type="protein sequence ID" value="KAK1868826.1"/>
    <property type="molecule type" value="Genomic_DNA"/>
</dbReference>
<accession>A0ACC3CFR2</accession>
<evidence type="ECO:0000313" key="1">
    <source>
        <dbReference type="EMBL" id="KAK1868826.1"/>
    </source>
</evidence>
<reference evidence="1" key="1">
    <citation type="submission" date="2019-11" db="EMBL/GenBank/DDBJ databases">
        <title>Nori genome reveals adaptations in red seaweeds to the harsh intertidal environment.</title>
        <authorList>
            <person name="Wang D."/>
            <person name="Mao Y."/>
        </authorList>
    </citation>
    <scope>NUCLEOTIDE SEQUENCE</scope>
    <source>
        <tissue evidence="1">Gametophyte</tissue>
    </source>
</reference>
<sequence length="94" mass="9719">MNSAGAPAATAAAKAAVAKATRISELAAVVQSRVAAFYHDGHALSSVRARADLAEIRVLTVGLRKVLLADRKTLEAEREAGLSDSDASVPRNGH</sequence>
<comment type="caution">
    <text evidence="1">The sequence shown here is derived from an EMBL/GenBank/DDBJ whole genome shotgun (WGS) entry which is preliminary data.</text>
</comment>
<proteinExistence type="predicted"/>